<gene>
    <name evidence="1" type="ORF">Cvel_3659</name>
</gene>
<reference evidence="1" key="1">
    <citation type="submission" date="2014-11" db="EMBL/GenBank/DDBJ databases">
        <authorList>
            <person name="Otto D Thomas"/>
            <person name="Naeem Raeece"/>
        </authorList>
    </citation>
    <scope>NUCLEOTIDE SEQUENCE</scope>
</reference>
<protein>
    <submittedName>
        <fullName evidence="1">Uncharacterized protein</fullName>
    </submittedName>
</protein>
<dbReference type="Gene3D" id="1.25.10.10">
    <property type="entry name" value="Leucine-rich Repeat Variant"/>
    <property type="match status" value="1"/>
</dbReference>
<name>A0A0G4FRZ7_9ALVE</name>
<dbReference type="VEuPathDB" id="CryptoDB:Cvel_3659"/>
<sequence>MEGGEMFVVEEDPRIAAKTTIQALFVLHSGTRPAEEFRNANLFFNQRTPKLEEAEILLFQCTEEDISGVLKNTFPLAETETGVIHVARRLHHFIRVRGVQILEDLVKTQWHAVWGPVERQRLRAILSAETNFGGMDLLRKWGAVIARVALFCWPLEWAELLSADGLLSGPSGGEMGVQRAMLTLSVVSEIAEQCDPEHLEKGRWQEVRQALTDTLEPLVFWCRSLTSALLPGLGEQGMEEREKREEIVRQIGQMFRALVVAVPAARLLDSGVHGELSNLAVAMAQLACQQTQHGHGKTLEAAVVVVGALSDLICECRMKDRNTRAFEGRGEDLFALLVQTVTALVSAAFPFSISTVDLRSLQMSTADVVAELATSIAICVPHFRTRAEDLGALLTSALRVSCSPSLRLATTGLEAVRQLSRAAATLGETGAQWFDVSTVAAVVLLRGFRVGDADLRRFLQLQGDTCEVDAVLDSMFTPHGDLFDVSLRRMREQVWSPFGWSRKVLKCFRFEADAEDLEVEIGTGGRSLREEFFQKYNDFRNKVRDSVSAVMGISPAAPEICGGLLWTLVTHQFQQNGFVDGTPAGTEKGLLSSVPHKTALQWCSAPLVVLDGCLCFVDQFLALTPKLLQKEETRESGERVAQAVELILSRVLSLSFSYHVDMGGVSPSVLFGALLEQRRLDFVVNEKTISFLVTRPDLLQAATRRLEAASKIRIPNLKHEGLEGPEVSFLAEVLEHVKSRNLKFCSHLFGQSLAVDTQELGETLLSALVASQGGGEEVAHGRDNQVRTCMVELLCGRAAQKKVFSERRDLLGRVGMILLLPLLGKLPSVHHLPDGLVLQEVLQILQLRDAPDISSVVGVEGGGRGGAVALLQTAASPYTLHFLTGQLQMGAEVLRDEETERANAARRRSSLLHFCESFATLLERGRAALFMTEGNAGGLFGDSEGEEGTSALQVIPHGSSGSASDVCSCLEQLFGTAGDAHTVAAEGGAGGDWAVPDPSGVPGQALKLFGGRDGRQPLGDLVAVVTPLMLRLASAVCEITQLQGQVVGTEPGGDHLAALALMCEEEVQTWMATKSDVERGGGVASPVAPLPPVEAIHEEVIQSRRFLWYFHRAVLRLVAKLACVREGLFDVEGNLAALTNFLLLTTDRAPVTTVAQVFKEVIAQVFSPGNLPPPPGFPLESLMTASIIPLFKALTDRILREEALIKELASHLAETEQGGDQTWVSGFVLLPHEQEPQLDPAPLCVLLRQRAQVSLEIRQRAVARLSREFCNLLESLVRLPGGSMITLSSGRMPAVMGGVSEEDAMMGEESDDEGGEGGQIEGGHEEGSVLVCSAFLCSPTFLVTVVESLVGLLRSSRDHAVLTNGVKTLTLLATQVRTKRRASQGPVCKDTRKVLLETVRFLLRLLFQHVPPPMQTQAGGTNSTSARVGEDRRLGEFLRKEFLPLVGGAIWACLKTLVWIFVMTLKENNIPLSFSISAEKAKGQDNFYLVTELHEALEELWRCASASLSVSGMSGLQGVEEKFGRLKSRLVLRHSPDCSEHLLTSEPSGQAQLQTLLRVPFETVLRTAGWMEG</sequence>
<proteinExistence type="predicted"/>
<accession>A0A0G4FRZ7</accession>
<dbReference type="InterPro" id="IPR011989">
    <property type="entry name" value="ARM-like"/>
</dbReference>
<dbReference type="EMBL" id="CDMZ01000573">
    <property type="protein sequence ID" value="CEM17161.1"/>
    <property type="molecule type" value="Genomic_DNA"/>
</dbReference>
<organism evidence="1">
    <name type="scientific">Chromera velia CCMP2878</name>
    <dbReference type="NCBI Taxonomy" id="1169474"/>
    <lineage>
        <taxon>Eukaryota</taxon>
        <taxon>Sar</taxon>
        <taxon>Alveolata</taxon>
        <taxon>Colpodellida</taxon>
        <taxon>Chromeraceae</taxon>
        <taxon>Chromera</taxon>
    </lineage>
</organism>
<evidence type="ECO:0000313" key="1">
    <source>
        <dbReference type="EMBL" id="CEM17161.1"/>
    </source>
</evidence>